<dbReference type="InterPro" id="IPR020290">
    <property type="entry name" value="Gp88"/>
</dbReference>
<gene>
    <name evidence="3" type="ORF">VA596_47375</name>
</gene>
<reference evidence="3 4" key="1">
    <citation type="submission" date="2023-12" db="EMBL/GenBank/DDBJ databases">
        <title>Amycolatopsis sp. V23-08.</title>
        <authorList>
            <person name="Somphong A."/>
        </authorList>
    </citation>
    <scope>NUCLEOTIDE SEQUENCE [LARGE SCALE GENOMIC DNA]</scope>
    <source>
        <strain evidence="3 4">V23-08</strain>
    </source>
</reference>
<dbReference type="Pfam" id="PF17338">
    <property type="entry name" value="GP88"/>
    <property type="match status" value="1"/>
</dbReference>
<organism evidence="3 4">
    <name type="scientific">Amycolatopsis heterodermiae</name>
    <dbReference type="NCBI Taxonomy" id="3110235"/>
    <lineage>
        <taxon>Bacteria</taxon>
        <taxon>Bacillati</taxon>
        <taxon>Actinomycetota</taxon>
        <taxon>Actinomycetes</taxon>
        <taxon>Pseudonocardiales</taxon>
        <taxon>Pseudonocardiaceae</taxon>
        <taxon>Amycolatopsis</taxon>
    </lineage>
</organism>
<accession>A0ABU5RPH8</accession>
<evidence type="ECO:0000259" key="2">
    <source>
        <dbReference type="Pfam" id="PF17338"/>
    </source>
</evidence>
<feature type="domain" description="Gene product 88" evidence="2">
    <location>
        <begin position="80"/>
        <end position="169"/>
    </location>
</feature>
<keyword evidence="4" id="KW-1185">Reference proteome</keyword>
<sequence length="198" mass="21792">MVYGTSVGQGVELDTPERQLPWESYHDAPERRYVRSGAVHLLTFPDSLEGLGAPDCLFNYADGSIDSTRDADDRRANVACRNLVEPNPPRNFWWVYSYGSTQDSTLDPAVDRVADVFPDEQSITAAGWHSQEESELLAVLGPAPVGIPANNIAHFKTRQAGRRWSRWQAGVDAARAARRTRSTAAAGENWPGTPGDPR</sequence>
<proteinExistence type="predicted"/>
<protein>
    <recommendedName>
        <fullName evidence="2">Gene product 88 domain-containing protein</fullName>
    </recommendedName>
</protein>
<dbReference type="EMBL" id="JAYFSI010000020">
    <property type="protein sequence ID" value="MEA5367221.1"/>
    <property type="molecule type" value="Genomic_DNA"/>
</dbReference>
<name>A0ABU5RPH8_9PSEU</name>
<evidence type="ECO:0000313" key="3">
    <source>
        <dbReference type="EMBL" id="MEA5367221.1"/>
    </source>
</evidence>
<evidence type="ECO:0000256" key="1">
    <source>
        <dbReference type="SAM" id="MobiDB-lite"/>
    </source>
</evidence>
<evidence type="ECO:0000313" key="4">
    <source>
        <dbReference type="Proteomes" id="UP001304298"/>
    </source>
</evidence>
<dbReference type="Proteomes" id="UP001304298">
    <property type="component" value="Unassembled WGS sequence"/>
</dbReference>
<feature type="region of interest" description="Disordered" evidence="1">
    <location>
        <begin position="177"/>
        <end position="198"/>
    </location>
</feature>
<comment type="caution">
    <text evidence="3">The sequence shown here is derived from an EMBL/GenBank/DDBJ whole genome shotgun (WGS) entry which is preliminary data.</text>
</comment>